<name>A0ACC0NZK1_RHOML</name>
<comment type="caution">
    <text evidence="1">The sequence shown here is derived from an EMBL/GenBank/DDBJ whole genome shotgun (WGS) entry which is preliminary data.</text>
</comment>
<keyword evidence="2" id="KW-1185">Reference proteome</keyword>
<organism evidence="1 2">
    <name type="scientific">Rhododendron molle</name>
    <name type="common">Chinese azalea</name>
    <name type="synonym">Azalea mollis</name>
    <dbReference type="NCBI Taxonomy" id="49168"/>
    <lineage>
        <taxon>Eukaryota</taxon>
        <taxon>Viridiplantae</taxon>
        <taxon>Streptophyta</taxon>
        <taxon>Embryophyta</taxon>
        <taxon>Tracheophyta</taxon>
        <taxon>Spermatophyta</taxon>
        <taxon>Magnoliopsida</taxon>
        <taxon>eudicotyledons</taxon>
        <taxon>Gunneridae</taxon>
        <taxon>Pentapetalae</taxon>
        <taxon>asterids</taxon>
        <taxon>Ericales</taxon>
        <taxon>Ericaceae</taxon>
        <taxon>Ericoideae</taxon>
        <taxon>Rhodoreae</taxon>
        <taxon>Rhododendron</taxon>
    </lineage>
</organism>
<gene>
    <name evidence="1" type="ORF">RHMOL_Rhmol04G0069800</name>
</gene>
<protein>
    <submittedName>
        <fullName evidence="1">Uncharacterized protein</fullName>
    </submittedName>
</protein>
<dbReference type="EMBL" id="CM046391">
    <property type="protein sequence ID" value="KAI8558182.1"/>
    <property type="molecule type" value="Genomic_DNA"/>
</dbReference>
<evidence type="ECO:0000313" key="2">
    <source>
        <dbReference type="Proteomes" id="UP001062846"/>
    </source>
</evidence>
<accession>A0ACC0NZK1</accession>
<sequence length="149" mass="15731">MPRQVKKKSDPIADGIEQGLDAAHGVVDHLLWPLKPIDSVIHGTARGVKNWLCDEHPANNAAKPKTTKKKKPAVVSSSSSDDDDSGDEDDSDGSESPPPAPHCKGKGGYHNAGNFGGAKNNHTNGAGNNNNVNGNVDSKMGNQKVHRKK</sequence>
<proteinExistence type="predicted"/>
<dbReference type="Proteomes" id="UP001062846">
    <property type="component" value="Chromosome 4"/>
</dbReference>
<evidence type="ECO:0000313" key="1">
    <source>
        <dbReference type="EMBL" id="KAI8558182.1"/>
    </source>
</evidence>
<reference evidence="1" key="1">
    <citation type="submission" date="2022-02" db="EMBL/GenBank/DDBJ databases">
        <title>Plant Genome Project.</title>
        <authorList>
            <person name="Zhang R.-G."/>
        </authorList>
    </citation>
    <scope>NUCLEOTIDE SEQUENCE</scope>
    <source>
        <strain evidence="1">AT1</strain>
    </source>
</reference>